<evidence type="ECO:0000256" key="2">
    <source>
        <dbReference type="ARBA" id="ARBA00023295"/>
    </source>
</evidence>
<comment type="caution">
    <text evidence="4">The sequence shown here is derived from an EMBL/GenBank/DDBJ whole genome shotgun (WGS) entry which is preliminary data.</text>
</comment>
<dbReference type="EMBL" id="BAAAAF010000015">
    <property type="protein sequence ID" value="GAA0037032.1"/>
    <property type="molecule type" value="Genomic_DNA"/>
</dbReference>
<keyword evidence="5" id="KW-1185">Reference proteome</keyword>
<dbReference type="Proteomes" id="UP001498238">
    <property type="component" value="Unassembled WGS sequence"/>
</dbReference>
<keyword evidence="2" id="KW-0326">Glycosidase</keyword>
<dbReference type="GO" id="GO:0016787">
    <property type="term" value="F:hydrolase activity"/>
    <property type="evidence" value="ECO:0007669"/>
    <property type="project" value="UniProtKB-KW"/>
</dbReference>
<dbReference type="InterPro" id="IPR001910">
    <property type="entry name" value="Inosine/uridine_hydrolase_dom"/>
</dbReference>
<reference evidence="4 5" key="1">
    <citation type="submission" date="2024-01" db="EMBL/GenBank/DDBJ databases">
        <title>Characterization of antibiotic resistant novel bacterial strains and their environmental applications.</title>
        <authorList>
            <person name="Manzoor S."/>
            <person name="Abbas S."/>
            <person name="Arshad M."/>
            <person name="Ahmed I."/>
        </authorList>
    </citation>
    <scope>NUCLEOTIDE SEQUENCE [LARGE SCALE GENOMIC DNA]</scope>
    <source>
        <strain evidence="4 5">NCCP-602</strain>
    </source>
</reference>
<keyword evidence="1 4" id="KW-0378">Hydrolase</keyword>
<dbReference type="RefSeq" id="WP_339393689.1">
    <property type="nucleotide sequence ID" value="NZ_BAAAAF010000015.1"/>
</dbReference>
<dbReference type="PANTHER" id="PTHR12304">
    <property type="entry name" value="INOSINE-URIDINE PREFERRING NUCLEOSIDE HYDROLASE"/>
    <property type="match status" value="1"/>
</dbReference>
<evidence type="ECO:0000313" key="5">
    <source>
        <dbReference type="Proteomes" id="UP001498238"/>
    </source>
</evidence>
<sequence>MTLRLFLDCDPGIDDAIALTYLLCQDDVDVVGIAASGGNVATAQVVANTLGWLELAGRSDIPVHPGHPLPLARHGDDPRVTATDMADIEYADLTHGQTGTGYATLPTPTVAASSTSAAQAWVDAARAHPGELIGVVIGPSTNLALALDIEPRLPHLLRRLFIMGGAFNYRGNTHPTTEWNVTFDPESTAQVLTAWDRARHEQPDLELPVIAPIEATEAVAMTPERLSVIRDSATGEAWTPVLDQLAEALRFYFEFHDWDGLGYLAHIHDPFVLACALAWARNPDQPAGELPWAQTATAPVDVELTGTLTRGETVADWLGRWGKEPNAEIIRTIDADPFLDHLGATLTKGPHHEQRPENT</sequence>
<dbReference type="Gene3D" id="3.90.245.10">
    <property type="entry name" value="Ribonucleoside hydrolase-like"/>
    <property type="match status" value="1"/>
</dbReference>
<evidence type="ECO:0000256" key="1">
    <source>
        <dbReference type="ARBA" id="ARBA00022801"/>
    </source>
</evidence>
<dbReference type="SUPFAM" id="SSF53590">
    <property type="entry name" value="Nucleoside hydrolase"/>
    <property type="match status" value="1"/>
</dbReference>
<dbReference type="InterPro" id="IPR023186">
    <property type="entry name" value="IUNH"/>
</dbReference>
<dbReference type="Pfam" id="PF01156">
    <property type="entry name" value="IU_nuc_hydro"/>
    <property type="match status" value="1"/>
</dbReference>
<organism evidence="4 5">
    <name type="scientific">Brevibacterium metallidurans</name>
    <dbReference type="NCBI Taxonomy" id="1482676"/>
    <lineage>
        <taxon>Bacteria</taxon>
        <taxon>Bacillati</taxon>
        <taxon>Actinomycetota</taxon>
        <taxon>Actinomycetes</taxon>
        <taxon>Micrococcales</taxon>
        <taxon>Brevibacteriaceae</taxon>
        <taxon>Brevibacterium</taxon>
    </lineage>
</organism>
<name>A0ABP3CAZ9_9MICO</name>
<dbReference type="InterPro" id="IPR015910">
    <property type="entry name" value="I/U_nuclsd_hydro_CS"/>
</dbReference>
<dbReference type="PANTHER" id="PTHR12304:SF4">
    <property type="entry name" value="URIDINE NUCLEOSIDASE"/>
    <property type="match status" value="1"/>
</dbReference>
<evidence type="ECO:0000259" key="3">
    <source>
        <dbReference type="Pfam" id="PF01156"/>
    </source>
</evidence>
<feature type="domain" description="Inosine/uridine-preferring nucleoside hydrolase" evidence="3">
    <location>
        <begin position="6"/>
        <end position="339"/>
    </location>
</feature>
<protein>
    <submittedName>
        <fullName evidence="4">Nucleoside hydrolase</fullName>
    </submittedName>
</protein>
<proteinExistence type="predicted"/>
<accession>A0ABP3CAZ9</accession>
<dbReference type="InterPro" id="IPR036452">
    <property type="entry name" value="Ribo_hydro-like"/>
</dbReference>
<evidence type="ECO:0000313" key="4">
    <source>
        <dbReference type="EMBL" id="GAA0037032.1"/>
    </source>
</evidence>
<dbReference type="PROSITE" id="PS01247">
    <property type="entry name" value="IUNH"/>
    <property type="match status" value="1"/>
</dbReference>
<gene>
    <name evidence="4" type="ORF">NCCP602_29930</name>
</gene>